<keyword evidence="14" id="KW-0443">Lipid metabolism</keyword>
<evidence type="ECO:0000256" key="4">
    <source>
        <dbReference type="ARBA" id="ARBA00005189"/>
    </source>
</evidence>
<evidence type="ECO:0000256" key="16">
    <source>
        <dbReference type="ARBA" id="ARBA00023209"/>
    </source>
</evidence>
<keyword evidence="13 24" id="KW-1133">Transmembrane helix</keyword>
<keyword evidence="8" id="KW-1003">Cell membrane</keyword>
<keyword evidence="11 24" id="KW-0812">Transmembrane</keyword>
<feature type="transmembrane region" description="Helical" evidence="24">
    <location>
        <begin position="200"/>
        <end position="218"/>
    </location>
</feature>
<comment type="subcellular location">
    <subcellularLocation>
        <location evidence="2">Cell membrane</location>
        <topology evidence="2">Multi-pass membrane protein</topology>
    </subcellularLocation>
</comment>
<evidence type="ECO:0000256" key="14">
    <source>
        <dbReference type="ARBA" id="ARBA00023098"/>
    </source>
</evidence>
<evidence type="ECO:0000256" key="18">
    <source>
        <dbReference type="ARBA" id="ARBA00029893"/>
    </source>
</evidence>
<comment type="similarity">
    <text evidence="5">Belongs to the CDS family.</text>
</comment>
<keyword evidence="10" id="KW-0808">Transferase</keyword>
<evidence type="ECO:0000256" key="23">
    <source>
        <dbReference type="ARBA" id="ARBA00033406"/>
    </source>
</evidence>
<evidence type="ECO:0000256" key="12">
    <source>
        <dbReference type="ARBA" id="ARBA00022695"/>
    </source>
</evidence>
<evidence type="ECO:0000256" key="22">
    <source>
        <dbReference type="ARBA" id="ARBA00032743"/>
    </source>
</evidence>
<evidence type="ECO:0000256" key="5">
    <source>
        <dbReference type="ARBA" id="ARBA00010185"/>
    </source>
</evidence>
<feature type="transmembrane region" description="Helical" evidence="24">
    <location>
        <begin position="224"/>
        <end position="244"/>
    </location>
</feature>
<dbReference type="GO" id="GO:0016779">
    <property type="term" value="F:nucleotidyltransferase activity"/>
    <property type="evidence" value="ECO:0007669"/>
    <property type="project" value="UniProtKB-KW"/>
</dbReference>
<evidence type="ECO:0000256" key="10">
    <source>
        <dbReference type="ARBA" id="ARBA00022679"/>
    </source>
</evidence>
<sequence length="295" mass="32171">MERTTPRMDTKNMTVRITTALVFGVFFFSLLWFGDRPWAPWTYLAVMALAILMGVREMTLMARVRGFNPSLAAGTLVGWGILAHFFLATGGQDPLPLWLVFTVGALVIHFGALFFDPKLEEALPSQAITWLGALYLGFGLGFQQKLFMLQDTLPRTGSRLILALFIITWFGDSAAYFVGTFFGRHKLAPRVSPKKSWEGALGNLGGNLLGAFLMQATVCPKWTWVDVVALGLLLGLAGQLGDLVESTWKRSAGVKDSNAGGVSIPGHGGVLDRVDSLVFAAPVLFAYVHFVHGFN</sequence>
<comment type="pathway">
    <text evidence="4">Lipid metabolism.</text>
</comment>
<evidence type="ECO:0000256" key="6">
    <source>
        <dbReference type="ARBA" id="ARBA00012487"/>
    </source>
</evidence>
<evidence type="ECO:0000256" key="3">
    <source>
        <dbReference type="ARBA" id="ARBA00005119"/>
    </source>
</evidence>
<feature type="transmembrane region" description="Helical" evidence="24">
    <location>
        <begin position="95"/>
        <end position="115"/>
    </location>
</feature>
<evidence type="ECO:0000256" key="2">
    <source>
        <dbReference type="ARBA" id="ARBA00004651"/>
    </source>
</evidence>
<comment type="pathway">
    <text evidence="3">Phospholipid metabolism; CDP-diacylglycerol biosynthesis; CDP-diacylglycerol from sn-glycerol 3-phosphate: step 3/3.</text>
</comment>
<reference evidence="25" key="1">
    <citation type="journal article" date="2023" name="Antonie Van Leeuwenhoek">
        <title>Mesoterricola silvestris gen. nov., sp. nov., Mesoterricola sediminis sp. nov., Geothrix oryzae sp. nov., Geothrix edaphica sp. nov., Geothrix rubra sp. nov., and Geothrix limicola sp. nov., six novel members of Acidobacteriota isolated from soils.</title>
        <authorList>
            <person name="Itoh H."/>
            <person name="Sugisawa Y."/>
            <person name="Mise K."/>
            <person name="Xu Z."/>
            <person name="Kuniyasu M."/>
            <person name="Ushijima N."/>
            <person name="Kawano K."/>
            <person name="Kobayashi E."/>
            <person name="Shiratori Y."/>
            <person name="Masuda Y."/>
            <person name="Senoo K."/>
        </authorList>
    </citation>
    <scope>NUCLEOTIDE SEQUENCE</scope>
    <source>
        <strain evidence="25">Red802</strain>
    </source>
</reference>
<evidence type="ECO:0000256" key="1">
    <source>
        <dbReference type="ARBA" id="ARBA00001698"/>
    </source>
</evidence>
<protein>
    <recommendedName>
        <fullName evidence="7">Phosphatidate cytidylyltransferase</fullName>
        <ecNumber evidence="6">2.7.7.41</ecNumber>
    </recommendedName>
    <alternativeName>
        <fullName evidence="20">CDP-DAG synthase</fullName>
    </alternativeName>
    <alternativeName>
        <fullName evidence="22">CDP-DG synthase</fullName>
    </alternativeName>
    <alternativeName>
        <fullName evidence="18">CDP-diacylglycerol synthase</fullName>
    </alternativeName>
    <alternativeName>
        <fullName evidence="21">CDP-diglyceride pyrophosphorylase</fullName>
    </alternativeName>
    <alternativeName>
        <fullName evidence="23">CDP-diglyceride synthase</fullName>
    </alternativeName>
    <alternativeName>
        <fullName evidence="19">CTP:phosphatidate cytidylyltransferase</fullName>
    </alternativeName>
</protein>
<proteinExistence type="inferred from homology"/>
<keyword evidence="17" id="KW-1208">Phospholipid metabolism</keyword>
<dbReference type="RefSeq" id="WP_285609050.1">
    <property type="nucleotide sequence ID" value="NZ_BSDC01000002.1"/>
</dbReference>
<organism evidence="25 26">
    <name type="scientific">Geothrix edaphica</name>
    <dbReference type="NCBI Taxonomy" id="2927976"/>
    <lineage>
        <taxon>Bacteria</taxon>
        <taxon>Pseudomonadati</taxon>
        <taxon>Acidobacteriota</taxon>
        <taxon>Holophagae</taxon>
        <taxon>Holophagales</taxon>
        <taxon>Holophagaceae</taxon>
        <taxon>Geothrix</taxon>
    </lineage>
</organism>
<evidence type="ECO:0000256" key="7">
    <source>
        <dbReference type="ARBA" id="ARBA00019373"/>
    </source>
</evidence>
<evidence type="ECO:0000256" key="24">
    <source>
        <dbReference type="SAM" id="Phobius"/>
    </source>
</evidence>
<keyword evidence="15 24" id="KW-0472">Membrane</keyword>
<dbReference type="Pfam" id="PF01148">
    <property type="entry name" value="CTP_transf_1"/>
    <property type="match status" value="1"/>
</dbReference>
<feature type="transmembrane region" description="Helical" evidence="24">
    <location>
        <begin position="12"/>
        <end position="32"/>
    </location>
</feature>
<name>A0ABQ5PZE9_9BACT</name>
<evidence type="ECO:0000256" key="9">
    <source>
        <dbReference type="ARBA" id="ARBA00022516"/>
    </source>
</evidence>
<evidence type="ECO:0000256" key="11">
    <source>
        <dbReference type="ARBA" id="ARBA00022692"/>
    </source>
</evidence>
<evidence type="ECO:0000256" key="19">
    <source>
        <dbReference type="ARBA" id="ARBA00031825"/>
    </source>
</evidence>
<feature type="transmembrane region" description="Helical" evidence="24">
    <location>
        <begin position="67"/>
        <end position="89"/>
    </location>
</feature>
<keyword evidence="12 25" id="KW-0548">Nucleotidyltransferase</keyword>
<accession>A0ABQ5PZE9</accession>
<evidence type="ECO:0000256" key="21">
    <source>
        <dbReference type="ARBA" id="ARBA00032396"/>
    </source>
</evidence>
<gene>
    <name evidence="25" type="primary">cdsA</name>
    <name evidence="25" type="ORF">GETHED_20920</name>
</gene>
<comment type="caution">
    <text evidence="25">The sequence shown here is derived from an EMBL/GenBank/DDBJ whole genome shotgun (WGS) entry which is preliminary data.</text>
</comment>
<feature type="transmembrane region" description="Helical" evidence="24">
    <location>
        <begin position="127"/>
        <end position="148"/>
    </location>
</feature>
<dbReference type="PANTHER" id="PTHR46382">
    <property type="entry name" value="PHOSPHATIDATE CYTIDYLYLTRANSFERASE"/>
    <property type="match status" value="1"/>
</dbReference>
<dbReference type="EMBL" id="BSDC01000002">
    <property type="protein sequence ID" value="GLH67728.1"/>
    <property type="molecule type" value="Genomic_DNA"/>
</dbReference>
<comment type="catalytic activity">
    <reaction evidence="1">
        <text>a 1,2-diacyl-sn-glycero-3-phosphate + CTP + H(+) = a CDP-1,2-diacyl-sn-glycerol + diphosphate</text>
        <dbReference type="Rhea" id="RHEA:16229"/>
        <dbReference type="ChEBI" id="CHEBI:15378"/>
        <dbReference type="ChEBI" id="CHEBI:33019"/>
        <dbReference type="ChEBI" id="CHEBI:37563"/>
        <dbReference type="ChEBI" id="CHEBI:58332"/>
        <dbReference type="ChEBI" id="CHEBI:58608"/>
        <dbReference type="EC" id="2.7.7.41"/>
    </reaction>
</comment>
<evidence type="ECO:0000313" key="26">
    <source>
        <dbReference type="Proteomes" id="UP001165044"/>
    </source>
</evidence>
<evidence type="ECO:0000256" key="20">
    <source>
        <dbReference type="ARBA" id="ARBA00032253"/>
    </source>
</evidence>
<evidence type="ECO:0000313" key="25">
    <source>
        <dbReference type="EMBL" id="GLH67728.1"/>
    </source>
</evidence>
<keyword evidence="9" id="KW-0444">Lipid biosynthesis</keyword>
<keyword evidence="16" id="KW-0594">Phospholipid biosynthesis</keyword>
<evidence type="ECO:0000256" key="13">
    <source>
        <dbReference type="ARBA" id="ARBA00022989"/>
    </source>
</evidence>
<feature type="transmembrane region" description="Helical" evidence="24">
    <location>
        <begin position="160"/>
        <end position="179"/>
    </location>
</feature>
<evidence type="ECO:0000256" key="17">
    <source>
        <dbReference type="ARBA" id="ARBA00023264"/>
    </source>
</evidence>
<evidence type="ECO:0000256" key="15">
    <source>
        <dbReference type="ARBA" id="ARBA00023136"/>
    </source>
</evidence>
<dbReference type="EC" id="2.7.7.41" evidence="6"/>
<evidence type="ECO:0000256" key="8">
    <source>
        <dbReference type="ARBA" id="ARBA00022475"/>
    </source>
</evidence>
<feature type="transmembrane region" description="Helical" evidence="24">
    <location>
        <begin position="38"/>
        <end position="55"/>
    </location>
</feature>
<dbReference type="PANTHER" id="PTHR46382:SF1">
    <property type="entry name" value="PHOSPHATIDATE CYTIDYLYLTRANSFERASE"/>
    <property type="match status" value="1"/>
</dbReference>
<keyword evidence="26" id="KW-1185">Reference proteome</keyword>
<dbReference type="Proteomes" id="UP001165044">
    <property type="component" value="Unassembled WGS sequence"/>
</dbReference>